<dbReference type="AlphaFoldDB" id="A0A917C452"/>
<reference evidence="1" key="1">
    <citation type="journal article" date="2014" name="Int. J. Syst. Evol. Microbiol.">
        <title>Complete genome sequence of Corynebacterium casei LMG S-19264T (=DSM 44701T), isolated from a smear-ripened cheese.</title>
        <authorList>
            <consortium name="US DOE Joint Genome Institute (JGI-PGF)"/>
            <person name="Walter F."/>
            <person name="Albersmeier A."/>
            <person name="Kalinowski J."/>
            <person name="Ruckert C."/>
        </authorList>
    </citation>
    <scope>NUCLEOTIDE SEQUENCE</scope>
    <source>
        <strain evidence="1">CGMCC 1.16134</strain>
    </source>
</reference>
<accession>A0A917C452</accession>
<reference evidence="1" key="2">
    <citation type="submission" date="2020-09" db="EMBL/GenBank/DDBJ databases">
        <authorList>
            <person name="Sun Q."/>
            <person name="Zhou Y."/>
        </authorList>
    </citation>
    <scope>NUCLEOTIDE SEQUENCE</scope>
    <source>
        <strain evidence="1">CGMCC 1.16134</strain>
    </source>
</reference>
<proteinExistence type="predicted"/>
<organism evidence="1 2">
    <name type="scientific">Paenibacillus albidus</name>
    <dbReference type="NCBI Taxonomy" id="2041023"/>
    <lineage>
        <taxon>Bacteria</taxon>
        <taxon>Bacillati</taxon>
        <taxon>Bacillota</taxon>
        <taxon>Bacilli</taxon>
        <taxon>Bacillales</taxon>
        <taxon>Paenibacillaceae</taxon>
        <taxon>Paenibacillus</taxon>
    </lineage>
</organism>
<keyword evidence="2" id="KW-1185">Reference proteome</keyword>
<gene>
    <name evidence="1" type="ORF">GCM10010912_15630</name>
</gene>
<comment type="caution">
    <text evidence="1">The sequence shown here is derived from an EMBL/GenBank/DDBJ whole genome shotgun (WGS) entry which is preliminary data.</text>
</comment>
<protein>
    <submittedName>
        <fullName evidence="1">Uncharacterized protein</fullName>
    </submittedName>
</protein>
<sequence>MVNHMTSIGFDVEQESDWNKLAEFALKQGKRILTGKGIYVHLEANEGIELWLQLNPKHEIIGMNPHYTGQSDRCLGITAEVVRKTDAVLDGAFHGWADPEPGGKSGIYPLVFDIPDRALYGILELPQILRVQLTAFSHELYVYRDEEQFMNSQETEIKLAPESFIPSGLFGETDDPGATAFFTGQVLQTREIVNEYTGFSFSWALVNTLGGEIDVVTDTRLLAEPLTAGSILSGSFWISGKFLEGPQLKRKSFAARMFGMR</sequence>
<dbReference type="EMBL" id="BMKR01000005">
    <property type="protein sequence ID" value="GGF71351.1"/>
    <property type="molecule type" value="Genomic_DNA"/>
</dbReference>
<evidence type="ECO:0000313" key="2">
    <source>
        <dbReference type="Proteomes" id="UP000637643"/>
    </source>
</evidence>
<evidence type="ECO:0000313" key="1">
    <source>
        <dbReference type="EMBL" id="GGF71351.1"/>
    </source>
</evidence>
<dbReference type="Proteomes" id="UP000637643">
    <property type="component" value="Unassembled WGS sequence"/>
</dbReference>
<name>A0A917C452_9BACL</name>